<feature type="domain" description="C3H1-type" evidence="12">
    <location>
        <begin position="189"/>
        <end position="216"/>
    </location>
</feature>
<reference evidence="13 14" key="2">
    <citation type="submission" date="2016-08" db="EMBL/GenBank/DDBJ databases">
        <title>Pervasive Adenine N6-methylation of Active Genes in Fungi.</title>
        <authorList>
            <consortium name="DOE Joint Genome Institute"/>
            <person name="Mondo S.J."/>
            <person name="Dannebaum R.O."/>
            <person name="Kuo R.C."/>
            <person name="Labutti K."/>
            <person name="Haridas S."/>
            <person name="Kuo A."/>
            <person name="Salamov A."/>
            <person name="Ahrendt S.R."/>
            <person name="Lipzen A."/>
            <person name="Sullivan W."/>
            <person name="Andreopoulos W.B."/>
            <person name="Clum A."/>
            <person name="Lindquist E."/>
            <person name="Daum C."/>
            <person name="Ramamoorthy G.K."/>
            <person name="Gryganskyi A."/>
            <person name="Culley D."/>
            <person name="Magnuson J.K."/>
            <person name="James T.Y."/>
            <person name="O'Malley M.A."/>
            <person name="Stajich J.E."/>
            <person name="Spatafora J.W."/>
            <person name="Visel A."/>
            <person name="Grigoriev I.V."/>
        </authorList>
    </citation>
    <scope>NUCLEOTIDE SEQUENCE [LARGE SCALE GENOMIC DNA]</scope>
    <source>
        <strain evidence="14">finn</strain>
    </source>
</reference>
<dbReference type="InterPro" id="IPR013083">
    <property type="entry name" value="Znf_RING/FYVE/PHD"/>
</dbReference>
<comment type="subcellular location">
    <subcellularLocation>
        <location evidence="1">Nucleus</location>
    </subcellularLocation>
</comment>
<dbReference type="PROSITE" id="PS50102">
    <property type="entry name" value="RRM"/>
    <property type="match status" value="1"/>
</dbReference>
<dbReference type="Pfam" id="PF14570">
    <property type="entry name" value="zf-RING_4"/>
    <property type="match status" value="1"/>
</dbReference>
<evidence type="ECO:0000256" key="3">
    <source>
        <dbReference type="ARBA" id="ARBA00022771"/>
    </source>
</evidence>
<evidence type="ECO:0000313" key="13">
    <source>
        <dbReference type="EMBL" id="ORX55425.1"/>
    </source>
</evidence>
<accession>A0A1Y1VG79</accession>
<evidence type="ECO:0000256" key="6">
    <source>
        <dbReference type="ARBA" id="ARBA00023054"/>
    </source>
</evidence>
<reference evidence="13 14" key="1">
    <citation type="submission" date="2016-08" db="EMBL/GenBank/DDBJ databases">
        <title>Genomes of anaerobic fungi encode conserved fungal cellulosomes for biomass hydrolysis.</title>
        <authorList>
            <consortium name="DOE Joint Genome Institute"/>
            <person name="Haitjema C.H."/>
            <person name="Gilmore S.P."/>
            <person name="Henske J.K."/>
            <person name="Solomon K.V."/>
            <person name="De Groot R."/>
            <person name="Kuo A."/>
            <person name="Mondo S.J."/>
            <person name="Salamov A.A."/>
            <person name="Labutti K."/>
            <person name="Zhao Z."/>
            <person name="Chiniquy J."/>
            <person name="Barry K."/>
            <person name="Brewer H.M."/>
            <person name="Purvine S.O."/>
            <person name="Wright A.T."/>
            <person name="Boxma B."/>
            <person name="Van Alen T."/>
            <person name="Hackstein J.H."/>
            <person name="Baker S.E."/>
            <person name="Grigoriev I.V."/>
            <person name="O'Malley M.A."/>
        </authorList>
    </citation>
    <scope>NUCLEOTIDE SEQUENCE [LARGE SCALE GENOMIC DNA]</scope>
    <source>
        <strain evidence="14">finn</strain>
    </source>
</reference>
<keyword evidence="6" id="KW-0175">Coiled coil</keyword>
<dbReference type="InterPro" id="IPR039780">
    <property type="entry name" value="Mot2"/>
</dbReference>
<organism evidence="13 14">
    <name type="scientific">Piromyces finnis</name>
    <dbReference type="NCBI Taxonomy" id="1754191"/>
    <lineage>
        <taxon>Eukaryota</taxon>
        <taxon>Fungi</taxon>
        <taxon>Fungi incertae sedis</taxon>
        <taxon>Chytridiomycota</taxon>
        <taxon>Chytridiomycota incertae sedis</taxon>
        <taxon>Neocallimastigomycetes</taxon>
        <taxon>Neocallimastigales</taxon>
        <taxon>Neocallimastigaceae</taxon>
        <taxon>Piromyces</taxon>
    </lineage>
</organism>
<dbReference type="STRING" id="1754191.A0A1Y1VG79"/>
<dbReference type="PANTHER" id="PTHR12603:SF0">
    <property type="entry name" value="CCR4-NOT TRANSCRIPTION COMPLEX SUBUNIT 4"/>
    <property type="match status" value="1"/>
</dbReference>
<dbReference type="SMART" id="SM00361">
    <property type="entry name" value="RRM_1"/>
    <property type="match status" value="1"/>
</dbReference>
<feature type="domain" description="RING-type" evidence="10">
    <location>
        <begin position="15"/>
        <end position="58"/>
    </location>
</feature>
<protein>
    <recommendedName>
        <fullName evidence="15">RNA-binding domain-containing protein</fullName>
    </recommendedName>
</protein>
<dbReference type="InterPro" id="IPR034261">
    <property type="entry name" value="CNOT4_RRM"/>
</dbReference>
<evidence type="ECO:0000259" key="10">
    <source>
        <dbReference type="PROSITE" id="PS50089"/>
    </source>
</evidence>
<evidence type="ECO:0008006" key="15">
    <source>
        <dbReference type="Google" id="ProtNLM"/>
    </source>
</evidence>
<dbReference type="InterPro" id="IPR000571">
    <property type="entry name" value="Znf_CCCH"/>
</dbReference>
<feature type="zinc finger region" description="C3H1-type" evidence="9">
    <location>
        <begin position="189"/>
        <end position="216"/>
    </location>
</feature>
<evidence type="ECO:0000256" key="7">
    <source>
        <dbReference type="ARBA" id="ARBA00023242"/>
    </source>
</evidence>
<evidence type="ECO:0000256" key="2">
    <source>
        <dbReference type="ARBA" id="ARBA00022723"/>
    </source>
</evidence>
<dbReference type="InterPro" id="IPR012677">
    <property type="entry name" value="Nucleotide-bd_a/b_plait_sf"/>
</dbReference>
<dbReference type="Proteomes" id="UP000193719">
    <property type="component" value="Unassembled WGS sequence"/>
</dbReference>
<feature type="domain" description="RRM" evidence="11">
    <location>
        <begin position="110"/>
        <end position="192"/>
    </location>
</feature>
<keyword evidence="14" id="KW-1185">Reference proteome</keyword>
<proteinExistence type="predicted"/>
<dbReference type="EMBL" id="MCFH01000009">
    <property type="protein sequence ID" value="ORX55425.1"/>
    <property type="molecule type" value="Genomic_DNA"/>
</dbReference>
<dbReference type="PROSITE" id="PS50103">
    <property type="entry name" value="ZF_C3H1"/>
    <property type="match status" value="1"/>
</dbReference>
<dbReference type="PANTHER" id="PTHR12603">
    <property type="entry name" value="CCR4-NOT TRANSCRIPTION COMPLEX RELATED"/>
    <property type="match status" value="1"/>
</dbReference>
<keyword evidence="7" id="KW-0539">Nucleus</keyword>
<evidence type="ECO:0000256" key="9">
    <source>
        <dbReference type="PROSITE-ProRule" id="PRU00723"/>
    </source>
</evidence>
<evidence type="ECO:0000256" key="8">
    <source>
        <dbReference type="PROSITE-ProRule" id="PRU00176"/>
    </source>
</evidence>
<gene>
    <name evidence="13" type="ORF">BCR36DRAFT_281688</name>
</gene>
<keyword evidence="5 8" id="KW-0694">RNA-binding</keyword>
<evidence type="ECO:0000256" key="4">
    <source>
        <dbReference type="ARBA" id="ARBA00022833"/>
    </source>
</evidence>
<dbReference type="Gene3D" id="3.30.40.10">
    <property type="entry name" value="Zinc/RING finger domain, C3HC4 (zinc finger)"/>
    <property type="match status" value="1"/>
</dbReference>
<evidence type="ECO:0000256" key="5">
    <source>
        <dbReference type="ARBA" id="ARBA00022884"/>
    </source>
</evidence>
<dbReference type="GO" id="GO:0004842">
    <property type="term" value="F:ubiquitin-protein transferase activity"/>
    <property type="evidence" value="ECO:0007669"/>
    <property type="project" value="InterPro"/>
</dbReference>
<name>A0A1Y1VG79_9FUNG</name>
<dbReference type="InterPro" id="IPR001841">
    <property type="entry name" value="Znf_RING"/>
</dbReference>
<dbReference type="AlphaFoldDB" id="A0A1Y1VG79"/>
<dbReference type="SMART" id="SM00360">
    <property type="entry name" value="RRM"/>
    <property type="match status" value="1"/>
</dbReference>
<dbReference type="SUPFAM" id="SSF54928">
    <property type="entry name" value="RNA-binding domain, RBD"/>
    <property type="match status" value="1"/>
</dbReference>
<dbReference type="GO" id="GO:0016567">
    <property type="term" value="P:protein ubiquitination"/>
    <property type="evidence" value="ECO:0007669"/>
    <property type="project" value="TreeGrafter"/>
</dbReference>
<dbReference type="FunFam" id="3.30.40.10:FF:000006">
    <property type="entry name" value="CCR4-NOT transcription complex subunit 4"/>
    <property type="match status" value="1"/>
</dbReference>
<dbReference type="OrthoDB" id="1923159at2759"/>
<dbReference type="CDD" id="cd16618">
    <property type="entry name" value="mRING-HC-C4C4_CNOT4"/>
    <property type="match status" value="1"/>
</dbReference>
<comment type="caution">
    <text evidence="13">The sequence shown here is derived from an EMBL/GenBank/DDBJ whole genome shotgun (WGS) entry which is preliminary data.</text>
</comment>
<dbReference type="CDD" id="cd12438">
    <property type="entry name" value="RRM_CNOT4"/>
    <property type="match status" value="1"/>
</dbReference>
<dbReference type="InterPro" id="IPR039515">
    <property type="entry name" value="NOT4_mRING-HC-C4C4"/>
</dbReference>
<keyword evidence="3 9" id="KW-0863">Zinc-finger</keyword>
<evidence type="ECO:0000259" key="12">
    <source>
        <dbReference type="PROSITE" id="PS50103"/>
    </source>
</evidence>
<dbReference type="GO" id="GO:0005634">
    <property type="term" value="C:nucleus"/>
    <property type="evidence" value="ECO:0007669"/>
    <property type="project" value="UniProtKB-SubCell"/>
</dbReference>
<dbReference type="GO" id="GO:0008270">
    <property type="term" value="F:zinc ion binding"/>
    <property type="evidence" value="ECO:0007669"/>
    <property type="project" value="UniProtKB-KW"/>
</dbReference>
<dbReference type="GO" id="GO:0030014">
    <property type="term" value="C:CCR4-NOT complex"/>
    <property type="evidence" value="ECO:0007669"/>
    <property type="project" value="InterPro"/>
</dbReference>
<evidence type="ECO:0000256" key="1">
    <source>
        <dbReference type="ARBA" id="ARBA00004123"/>
    </source>
</evidence>
<keyword evidence="4 9" id="KW-0862">Zinc</keyword>
<evidence type="ECO:0000259" key="11">
    <source>
        <dbReference type="PROSITE" id="PS50102"/>
    </source>
</evidence>
<dbReference type="GO" id="GO:0003723">
    <property type="term" value="F:RNA binding"/>
    <property type="evidence" value="ECO:0007669"/>
    <property type="project" value="UniProtKB-UniRule"/>
</dbReference>
<dbReference type="SUPFAM" id="SSF57850">
    <property type="entry name" value="RING/U-box"/>
    <property type="match status" value="1"/>
</dbReference>
<dbReference type="InterPro" id="IPR035979">
    <property type="entry name" value="RBD_domain_sf"/>
</dbReference>
<dbReference type="InterPro" id="IPR003954">
    <property type="entry name" value="RRM_euk-type"/>
</dbReference>
<sequence>MSSYSSSDEEDNLECPLCMEEIDIADKYFKPCVCGYQICRFCWHHIKEDLNGLCPGCRREYTEEMVQFKPLSSEKLAQLKAKRKAKKREKKEQENVTKKHYANVRVIQKNLVYVIGLPSYIANEETIKQYDYFGQYGKITKVVINKKTHSPHQSSVGIYITYSKKEEAERAIESVDNIIFDGRQVKASYGTTKYCTFYLRGQVCQNPQCMYLHEPGEEIESKEDLIK</sequence>
<dbReference type="InterPro" id="IPR000504">
    <property type="entry name" value="RRM_dom"/>
</dbReference>
<evidence type="ECO:0000313" key="14">
    <source>
        <dbReference type="Proteomes" id="UP000193719"/>
    </source>
</evidence>
<dbReference type="PROSITE" id="PS50089">
    <property type="entry name" value="ZF_RING_2"/>
    <property type="match status" value="1"/>
</dbReference>
<dbReference type="Gene3D" id="3.30.70.330">
    <property type="match status" value="1"/>
</dbReference>
<keyword evidence="2 9" id="KW-0479">Metal-binding</keyword>
<dbReference type="Pfam" id="PF00076">
    <property type="entry name" value="RRM_1"/>
    <property type="match status" value="1"/>
</dbReference>